<evidence type="ECO:0000313" key="3">
    <source>
        <dbReference type="EMBL" id="SIS95161.1"/>
    </source>
</evidence>
<accession>A0A1N7NAC4</accession>
<name>A0A1N7NAC4_9BACL</name>
<feature type="transmembrane region" description="Helical" evidence="1">
    <location>
        <begin position="209"/>
        <end position="229"/>
    </location>
</feature>
<evidence type="ECO:0000313" key="4">
    <source>
        <dbReference type="Proteomes" id="UP000186795"/>
    </source>
</evidence>
<keyword evidence="1" id="KW-0472">Membrane</keyword>
<reference evidence="4" key="1">
    <citation type="submission" date="2017-01" db="EMBL/GenBank/DDBJ databases">
        <authorList>
            <person name="Varghese N."/>
            <person name="Submissions S."/>
        </authorList>
    </citation>
    <scope>NUCLEOTIDE SEQUENCE [LARGE SCALE GENOMIC DNA]</scope>
    <source>
        <strain evidence="4">DSM 45196</strain>
    </source>
</reference>
<evidence type="ECO:0000256" key="2">
    <source>
        <dbReference type="SAM" id="SignalP"/>
    </source>
</evidence>
<dbReference type="Proteomes" id="UP000186795">
    <property type="component" value="Unassembled WGS sequence"/>
</dbReference>
<keyword evidence="2" id="KW-0732">Signal</keyword>
<dbReference type="EMBL" id="FTOD01000008">
    <property type="protein sequence ID" value="SIS95161.1"/>
    <property type="molecule type" value="Genomic_DNA"/>
</dbReference>
<feature type="signal peptide" evidence="2">
    <location>
        <begin position="1"/>
        <end position="28"/>
    </location>
</feature>
<protein>
    <recommendedName>
        <fullName evidence="5">DUF3153 domain-containing protein</fullName>
    </recommendedName>
</protein>
<dbReference type="PROSITE" id="PS51257">
    <property type="entry name" value="PROKAR_LIPOPROTEIN"/>
    <property type="match status" value="1"/>
</dbReference>
<keyword evidence="4" id="KW-1185">Reference proteome</keyword>
<evidence type="ECO:0008006" key="5">
    <source>
        <dbReference type="Google" id="ProtNLM"/>
    </source>
</evidence>
<feature type="chain" id="PRO_5012546296" description="DUF3153 domain-containing protein" evidence="2">
    <location>
        <begin position="29"/>
        <end position="237"/>
    </location>
</feature>
<organism evidence="3 4">
    <name type="scientific">Kroppenstedtia eburnea</name>
    <dbReference type="NCBI Taxonomy" id="714067"/>
    <lineage>
        <taxon>Bacteria</taxon>
        <taxon>Bacillati</taxon>
        <taxon>Bacillota</taxon>
        <taxon>Bacilli</taxon>
        <taxon>Bacillales</taxon>
        <taxon>Thermoactinomycetaceae</taxon>
        <taxon>Kroppenstedtia</taxon>
    </lineage>
</organism>
<keyword evidence="1" id="KW-1133">Transmembrane helix</keyword>
<evidence type="ECO:0000256" key="1">
    <source>
        <dbReference type="SAM" id="Phobius"/>
    </source>
</evidence>
<keyword evidence="1" id="KW-0812">Transmembrane</keyword>
<gene>
    <name evidence="3" type="ORF">SAMN05421790_10873</name>
</gene>
<dbReference type="AlphaFoldDB" id="A0A1N7NAC4"/>
<sequence>MRVKLYKKGIPLIATLTFILLATGCVNADYHVTIHKDGSGIYRVKVLTPSVIADQLDPFQEKMENHGYRVREIREDHRVGWLAEKDVKSVVKDPPGDELKDILGPSGKTAGLIPFLREGSRGPVRIEKSWFQYRILLQTEADLTHLQADNPLERFLWEETNLRFRLTLPLKPGEHNADQVSDDGKTLTWKLEPGEKNPIRVLVEFPNPVGWILCLTIAFILLLFILYLVRSRLLRRR</sequence>
<proteinExistence type="predicted"/>